<dbReference type="InterPro" id="IPR036390">
    <property type="entry name" value="WH_DNA-bd_sf"/>
</dbReference>
<dbReference type="NCBIfam" id="NF008365">
    <property type="entry name" value="PRK11161.1"/>
    <property type="match status" value="1"/>
</dbReference>
<dbReference type="SUPFAM" id="SSF51206">
    <property type="entry name" value="cAMP-binding domain-like"/>
    <property type="match status" value="1"/>
</dbReference>
<feature type="domain" description="Cyclic nucleotide-binding" evidence="4">
    <location>
        <begin position="50"/>
        <end position="148"/>
    </location>
</feature>
<sequence length="259" mass="28838">MSQKTITSVKGCGTAVSCQDCSLSSLCLPLSLHEQDIDRFDAIIKRGRPYQKGQTLWRQGDDFHSVLAIRSGSVKSFITSPSGEEQIVGFHFAGEMIGLNGLFNKKYPITTVALETTTVCDIPYDSLDALADDLPELRDQVLQSMSQEISEDQQMMLLLSKKTSEQRLATFLVSVSERFHRRGYSATRFRLTMSRNDLGNFLGLAVETVSRIFSKFQQKELLRFLDSSRDIELLDVDGLYELADLQDGTASACGKRVAG</sequence>
<keyword evidence="3" id="KW-0804">Transcription</keyword>
<dbReference type="InterPro" id="IPR036388">
    <property type="entry name" value="WH-like_DNA-bd_sf"/>
</dbReference>
<keyword evidence="7" id="KW-1185">Reference proteome</keyword>
<dbReference type="PRINTS" id="PR00034">
    <property type="entry name" value="HTHCRP"/>
</dbReference>
<reference evidence="6" key="1">
    <citation type="journal article" date="2014" name="Int. J. Syst. Evol. Microbiol.">
        <title>Complete genome sequence of Corynebacterium casei LMG S-19264T (=DSM 44701T), isolated from a smear-ripened cheese.</title>
        <authorList>
            <consortium name="US DOE Joint Genome Institute (JGI-PGF)"/>
            <person name="Walter F."/>
            <person name="Albersmeier A."/>
            <person name="Kalinowski J."/>
            <person name="Ruckert C."/>
        </authorList>
    </citation>
    <scope>NUCLEOTIDE SEQUENCE</scope>
    <source>
        <strain evidence="6">NBRC 110071</strain>
    </source>
</reference>
<dbReference type="SMART" id="SM00419">
    <property type="entry name" value="HTH_CRP"/>
    <property type="match status" value="1"/>
</dbReference>
<evidence type="ECO:0000259" key="4">
    <source>
        <dbReference type="PROSITE" id="PS50042"/>
    </source>
</evidence>
<dbReference type="Gene3D" id="1.10.10.10">
    <property type="entry name" value="Winged helix-like DNA-binding domain superfamily/Winged helix DNA-binding domain"/>
    <property type="match status" value="1"/>
</dbReference>
<evidence type="ECO:0000259" key="5">
    <source>
        <dbReference type="PROSITE" id="PS51063"/>
    </source>
</evidence>
<dbReference type="PROSITE" id="PS00042">
    <property type="entry name" value="HTH_CRP_1"/>
    <property type="match status" value="1"/>
</dbReference>
<evidence type="ECO:0000313" key="7">
    <source>
        <dbReference type="Proteomes" id="UP001161389"/>
    </source>
</evidence>
<comment type="caution">
    <text evidence="6">The sequence shown here is derived from an EMBL/GenBank/DDBJ whole genome shotgun (WGS) entry which is preliminary data.</text>
</comment>
<dbReference type="AlphaFoldDB" id="A0AA37S6I1"/>
<dbReference type="CDD" id="cd00092">
    <property type="entry name" value="HTH_CRP"/>
    <property type="match status" value="1"/>
</dbReference>
<proteinExistence type="predicted"/>
<dbReference type="PANTHER" id="PTHR24567:SF75">
    <property type="entry name" value="FUMARATE AND NITRATE REDUCTION REGULATORY PROTEIN"/>
    <property type="match status" value="1"/>
</dbReference>
<gene>
    <name evidence="6" type="primary">anr</name>
    <name evidence="6" type="ORF">GCM10007876_05590</name>
</gene>
<dbReference type="SMART" id="SM00100">
    <property type="entry name" value="cNMP"/>
    <property type="match status" value="1"/>
</dbReference>
<dbReference type="GO" id="GO:0005829">
    <property type="term" value="C:cytosol"/>
    <property type="evidence" value="ECO:0007669"/>
    <property type="project" value="TreeGrafter"/>
</dbReference>
<dbReference type="FunFam" id="1.10.10.10:FF:000028">
    <property type="entry name" value="Fumarate/nitrate reduction transcriptional regulator Fnr"/>
    <property type="match status" value="1"/>
</dbReference>
<dbReference type="InterPro" id="IPR050397">
    <property type="entry name" value="Env_Response_Regulators"/>
</dbReference>
<dbReference type="Gene3D" id="2.60.120.10">
    <property type="entry name" value="Jelly Rolls"/>
    <property type="match status" value="1"/>
</dbReference>
<dbReference type="InterPro" id="IPR000595">
    <property type="entry name" value="cNMP-bd_dom"/>
</dbReference>
<dbReference type="GO" id="GO:0003677">
    <property type="term" value="F:DNA binding"/>
    <property type="evidence" value="ECO:0007669"/>
    <property type="project" value="UniProtKB-KW"/>
</dbReference>
<dbReference type="Proteomes" id="UP001161389">
    <property type="component" value="Unassembled WGS sequence"/>
</dbReference>
<keyword evidence="1" id="KW-0805">Transcription regulation</keyword>
<protein>
    <submittedName>
        <fullName evidence="6">Transcriptional activator protein anr</fullName>
    </submittedName>
</protein>
<dbReference type="Pfam" id="PF00027">
    <property type="entry name" value="cNMP_binding"/>
    <property type="match status" value="1"/>
</dbReference>
<evidence type="ECO:0000256" key="1">
    <source>
        <dbReference type="ARBA" id="ARBA00023015"/>
    </source>
</evidence>
<feature type="domain" description="HTH crp-type" evidence="5">
    <location>
        <begin position="162"/>
        <end position="237"/>
    </location>
</feature>
<dbReference type="InterPro" id="IPR018335">
    <property type="entry name" value="Tscrpt_reg_HTH_Crp-type_CS"/>
</dbReference>
<dbReference type="SUPFAM" id="SSF46785">
    <property type="entry name" value="Winged helix' DNA-binding domain"/>
    <property type="match status" value="1"/>
</dbReference>
<accession>A0AA37S6I1</accession>
<keyword evidence="2" id="KW-0238">DNA-binding</keyword>
<name>A0AA37S6I1_9GAMM</name>
<dbReference type="Pfam" id="PF13545">
    <property type="entry name" value="HTH_Crp_2"/>
    <property type="match status" value="1"/>
</dbReference>
<evidence type="ECO:0000256" key="3">
    <source>
        <dbReference type="ARBA" id="ARBA00023163"/>
    </source>
</evidence>
<dbReference type="InterPro" id="IPR012318">
    <property type="entry name" value="HTH_CRP"/>
</dbReference>
<dbReference type="PROSITE" id="PS51063">
    <property type="entry name" value="HTH_CRP_2"/>
    <property type="match status" value="1"/>
</dbReference>
<dbReference type="PROSITE" id="PS50042">
    <property type="entry name" value="CNMP_BINDING_3"/>
    <property type="match status" value="1"/>
</dbReference>
<evidence type="ECO:0000256" key="2">
    <source>
        <dbReference type="ARBA" id="ARBA00023125"/>
    </source>
</evidence>
<dbReference type="InterPro" id="IPR014710">
    <property type="entry name" value="RmlC-like_jellyroll"/>
</dbReference>
<organism evidence="6 7">
    <name type="scientific">Litoribrevibacter albus</name>
    <dbReference type="NCBI Taxonomy" id="1473156"/>
    <lineage>
        <taxon>Bacteria</taxon>
        <taxon>Pseudomonadati</taxon>
        <taxon>Pseudomonadota</taxon>
        <taxon>Gammaproteobacteria</taxon>
        <taxon>Oceanospirillales</taxon>
        <taxon>Oceanospirillaceae</taxon>
        <taxon>Litoribrevibacter</taxon>
    </lineage>
</organism>
<evidence type="ECO:0000313" key="6">
    <source>
        <dbReference type="EMBL" id="GLQ30081.1"/>
    </source>
</evidence>
<reference evidence="6" key="2">
    <citation type="submission" date="2023-01" db="EMBL/GenBank/DDBJ databases">
        <title>Draft genome sequence of Litoribrevibacter albus strain NBRC 110071.</title>
        <authorList>
            <person name="Sun Q."/>
            <person name="Mori K."/>
        </authorList>
    </citation>
    <scope>NUCLEOTIDE SEQUENCE</scope>
    <source>
        <strain evidence="6">NBRC 110071</strain>
    </source>
</reference>
<dbReference type="RefSeq" id="WP_284378512.1">
    <property type="nucleotide sequence ID" value="NZ_BSNM01000003.1"/>
</dbReference>
<dbReference type="InterPro" id="IPR018490">
    <property type="entry name" value="cNMP-bd_dom_sf"/>
</dbReference>
<dbReference type="GO" id="GO:0003700">
    <property type="term" value="F:DNA-binding transcription factor activity"/>
    <property type="evidence" value="ECO:0007669"/>
    <property type="project" value="InterPro"/>
</dbReference>
<dbReference type="EMBL" id="BSNM01000003">
    <property type="protein sequence ID" value="GLQ30081.1"/>
    <property type="molecule type" value="Genomic_DNA"/>
</dbReference>
<dbReference type="CDD" id="cd00038">
    <property type="entry name" value="CAP_ED"/>
    <property type="match status" value="1"/>
</dbReference>
<dbReference type="PANTHER" id="PTHR24567">
    <property type="entry name" value="CRP FAMILY TRANSCRIPTIONAL REGULATORY PROTEIN"/>
    <property type="match status" value="1"/>
</dbReference>